<gene>
    <name evidence="1" type="ORF">LCGC14_2916880</name>
</gene>
<proteinExistence type="predicted"/>
<feature type="non-terminal residue" evidence="1">
    <location>
        <position position="1"/>
    </location>
</feature>
<organism evidence="1">
    <name type="scientific">marine sediment metagenome</name>
    <dbReference type="NCBI Taxonomy" id="412755"/>
    <lineage>
        <taxon>unclassified sequences</taxon>
        <taxon>metagenomes</taxon>
        <taxon>ecological metagenomes</taxon>
    </lineage>
</organism>
<sequence length="148" mass="16662">YVAFREYGPGGGYSNVQHINDFGNITAGYTVEQSVGGNITTEEQIRQLYTRDGWTIIAPPVTRVNAQVDNVRGMMELNKLYIFEDLFTLLGQINNCMWILGEDNQTTNKIKNEGQYHLLACLRYLGGWLPVVGIPSKEETDKVTVGVW</sequence>
<dbReference type="EMBL" id="LAZR01057867">
    <property type="protein sequence ID" value="KKK71144.1"/>
    <property type="molecule type" value="Genomic_DNA"/>
</dbReference>
<accession>A0A0F8ZXI9</accession>
<protein>
    <submittedName>
        <fullName evidence="1">Uncharacterized protein</fullName>
    </submittedName>
</protein>
<comment type="caution">
    <text evidence="1">The sequence shown here is derived from an EMBL/GenBank/DDBJ whole genome shotgun (WGS) entry which is preliminary data.</text>
</comment>
<evidence type="ECO:0000313" key="1">
    <source>
        <dbReference type="EMBL" id="KKK71144.1"/>
    </source>
</evidence>
<dbReference type="Gene3D" id="3.30.420.280">
    <property type="match status" value="1"/>
</dbReference>
<name>A0A0F8ZXI9_9ZZZZ</name>
<dbReference type="AlphaFoldDB" id="A0A0F8ZXI9"/>
<reference evidence="1" key="1">
    <citation type="journal article" date="2015" name="Nature">
        <title>Complex archaea that bridge the gap between prokaryotes and eukaryotes.</title>
        <authorList>
            <person name="Spang A."/>
            <person name="Saw J.H."/>
            <person name="Jorgensen S.L."/>
            <person name="Zaremba-Niedzwiedzka K."/>
            <person name="Martijn J."/>
            <person name="Lind A.E."/>
            <person name="van Eijk R."/>
            <person name="Schleper C."/>
            <person name="Guy L."/>
            <person name="Ettema T.J."/>
        </authorList>
    </citation>
    <scope>NUCLEOTIDE SEQUENCE</scope>
</reference>